<dbReference type="PANTHER" id="PTHR21257">
    <property type="entry name" value="DELTA(14)-STEROL REDUCTASE"/>
    <property type="match status" value="1"/>
</dbReference>
<sequence length="473" mass="53598">MPAKTAPSARGWRRTPPNPKPDYEFLGPPGAVGMLTVLPLITYGLYYNCRAGFGCIPAYWDAKDGFWPLVGSNPAQYPADLWSFFRSTWDLDAFFVYSAFMVFLFVTYFVIPGHVVEGAVVGGVGGSPLTKDRSNYKLKYKVNALRTLMLIATLIGATLYNKGVEPFLFLHDHFIGLITASLVWTFGVSIFVYLWSFIPDSDGQEKILACGGNTGNKIYDFVLGRELNPRFSASPDSTFDIKYFIELRPGLIGWILLNFGMACRQYHDLGRITNSMVAVLIFETFYVVDSLWNEAAVLTTMDITTDGFGFMLANGLLTWLPMNYSLQARFLAAYPVDMSLAHGLVVIATQCVGYYIFRSANGKRTTSDAMEQMHLKTRVSLKYMETASGSKLLISGWWGTARHINYFGDWLMALAWSLPCGLASPIPYFYPIYFAVLLIHREFRDEEKCHKKYGKDWDKYCEIVRWRIIPYIY</sequence>
<keyword evidence="8 19" id="KW-1133">Transmembrane helix</keyword>
<dbReference type="EC" id="1.3.1.70" evidence="3"/>
<comment type="caution">
    <text evidence="20">The sequence shown here is derived from an EMBL/GenBank/DDBJ whole genome shotgun (WGS) entry which is preliminary data.</text>
</comment>
<keyword evidence="12 19" id="KW-0472">Membrane</keyword>
<dbReference type="FunFam" id="1.20.120.1630:FF:000011">
    <property type="entry name" value="Delta(14)-sterol reductase"/>
    <property type="match status" value="1"/>
</dbReference>
<feature type="transmembrane region" description="Helical" evidence="19">
    <location>
        <begin position="416"/>
        <end position="439"/>
    </location>
</feature>
<dbReference type="InterPro" id="IPR001171">
    <property type="entry name" value="ERG24_DHCR-like"/>
</dbReference>
<evidence type="ECO:0000313" key="21">
    <source>
        <dbReference type="Proteomes" id="UP000738359"/>
    </source>
</evidence>
<dbReference type="PROSITE" id="PS01018">
    <property type="entry name" value="STEROL_REDUCT_2"/>
    <property type="match status" value="1"/>
</dbReference>
<evidence type="ECO:0000256" key="19">
    <source>
        <dbReference type="SAM" id="Phobius"/>
    </source>
</evidence>
<evidence type="ECO:0000256" key="3">
    <source>
        <dbReference type="ARBA" id="ARBA00012413"/>
    </source>
</evidence>
<evidence type="ECO:0000256" key="4">
    <source>
        <dbReference type="ARBA" id="ARBA00022516"/>
    </source>
</evidence>
<proteinExistence type="inferred from homology"/>
<organism evidence="20 21">
    <name type="scientific">Mortierella alpina</name>
    <name type="common">Oleaginous fungus</name>
    <name type="synonym">Mortierella renispora</name>
    <dbReference type="NCBI Taxonomy" id="64518"/>
    <lineage>
        <taxon>Eukaryota</taxon>
        <taxon>Fungi</taxon>
        <taxon>Fungi incertae sedis</taxon>
        <taxon>Mucoromycota</taxon>
        <taxon>Mortierellomycotina</taxon>
        <taxon>Mortierellomycetes</taxon>
        <taxon>Mortierellales</taxon>
        <taxon>Mortierellaceae</taxon>
        <taxon>Mortierella</taxon>
    </lineage>
</organism>
<name>A0A9P6IZX0_MORAP</name>
<dbReference type="Gene3D" id="1.20.120.1630">
    <property type="match status" value="1"/>
</dbReference>
<feature type="transmembrane region" description="Helical" evidence="19">
    <location>
        <begin position="269"/>
        <end position="288"/>
    </location>
</feature>
<comment type="similarity">
    <text evidence="2">Belongs to the ERG4/ERG24 family.</text>
</comment>
<keyword evidence="6" id="KW-0521">NADP</keyword>
<dbReference type="GO" id="GO:0005789">
    <property type="term" value="C:endoplasmic reticulum membrane"/>
    <property type="evidence" value="ECO:0007669"/>
    <property type="project" value="TreeGrafter"/>
</dbReference>
<evidence type="ECO:0000256" key="18">
    <source>
        <dbReference type="ARBA" id="ARBA00069705"/>
    </source>
</evidence>
<evidence type="ECO:0000256" key="6">
    <source>
        <dbReference type="ARBA" id="ARBA00022857"/>
    </source>
</evidence>
<keyword evidence="7" id="KW-0752">Steroid biosynthesis</keyword>
<keyword evidence="13" id="KW-1207">Sterol metabolism</keyword>
<evidence type="ECO:0000256" key="14">
    <source>
        <dbReference type="ARBA" id="ARBA00023221"/>
    </source>
</evidence>
<evidence type="ECO:0000256" key="2">
    <source>
        <dbReference type="ARBA" id="ARBA00005402"/>
    </source>
</evidence>
<feature type="transmembrane region" description="Helical" evidence="19">
    <location>
        <begin position="143"/>
        <end position="161"/>
    </location>
</feature>
<feature type="transmembrane region" description="Helical" evidence="19">
    <location>
        <begin position="173"/>
        <end position="198"/>
    </location>
</feature>
<keyword evidence="9" id="KW-0560">Oxidoreductase</keyword>
<gene>
    <name evidence="20" type="primary">ERG24_2</name>
    <name evidence="20" type="ORF">BGZ70_010393</name>
</gene>
<dbReference type="OrthoDB" id="10262235at2759"/>
<evidence type="ECO:0000256" key="1">
    <source>
        <dbReference type="ARBA" id="ARBA00004141"/>
    </source>
</evidence>
<keyword evidence="5 19" id="KW-0812">Transmembrane</keyword>
<dbReference type="AlphaFoldDB" id="A0A9P6IZX0"/>
<dbReference type="Proteomes" id="UP000738359">
    <property type="component" value="Unassembled WGS sequence"/>
</dbReference>
<comment type="pathway">
    <text evidence="17">Steroid biosynthesis.</text>
</comment>
<comment type="subcellular location">
    <subcellularLocation>
        <location evidence="1">Membrane</location>
        <topology evidence="1">Multi-pass membrane protein</topology>
    </subcellularLocation>
</comment>
<evidence type="ECO:0000256" key="7">
    <source>
        <dbReference type="ARBA" id="ARBA00022955"/>
    </source>
</evidence>
<evidence type="ECO:0000256" key="13">
    <source>
        <dbReference type="ARBA" id="ARBA00023166"/>
    </source>
</evidence>
<evidence type="ECO:0000256" key="11">
    <source>
        <dbReference type="ARBA" id="ARBA00023098"/>
    </source>
</evidence>
<dbReference type="EMBL" id="JAAAHY010000935">
    <property type="protein sequence ID" value="KAF9954983.1"/>
    <property type="molecule type" value="Genomic_DNA"/>
</dbReference>
<evidence type="ECO:0000256" key="5">
    <source>
        <dbReference type="ARBA" id="ARBA00022692"/>
    </source>
</evidence>
<feature type="transmembrane region" description="Helical" evidence="19">
    <location>
        <begin position="94"/>
        <end position="111"/>
    </location>
</feature>
<evidence type="ECO:0000256" key="16">
    <source>
        <dbReference type="ARBA" id="ARBA00031227"/>
    </source>
</evidence>
<feature type="transmembrane region" description="Helical" evidence="19">
    <location>
        <begin position="338"/>
        <end position="357"/>
    </location>
</feature>
<accession>A0A9P6IZX0</accession>
<evidence type="ECO:0000256" key="8">
    <source>
        <dbReference type="ARBA" id="ARBA00022989"/>
    </source>
</evidence>
<feature type="transmembrane region" description="Helical" evidence="19">
    <location>
        <begin position="308"/>
        <end position="326"/>
    </location>
</feature>
<evidence type="ECO:0000313" key="20">
    <source>
        <dbReference type="EMBL" id="KAF9954983.1"/>
    </source>
</evidence>
<keyword evidence="21" id="KW-1185">Reference proteome</keyword>
<evidence type="ECO:0000256" key="10">
    <source>
        <dbReference type="ARBA" id="ARBA00023011"/>
    </source>
</evidence>
<evidence type="ECO:0000256" key="12">
    <source>
        <dbReference type="ARBA" id="ARBA00023136"/>
    </source>
</evidence>
<dbReference type="GO" id="GO:0006696">
    <property type="term" value="P:ergosterol biosynthetic process"/>
    <property type="evidence" value="ECO:0007669"/>
    <property type="project" value="TreeGrafter"/>
</dbReference>
<reference evidence="20" key="1">
    <citation type="journal article" date="2020" name="Fungal Divers.">
        <title>Resolving the Mortierellaceae phylogeny through synthesis of multi-gene phylogenetics and phylogenomics.</title>
        <authorList>
            <person name="Vandepol N."/>
            <person name="Liber J."/>
            <person name="Desiro A."/>
            <person name="Na H."/>
            <person name="Kennedy M."/>
            <person name="Barry K."/>
            <person name="Grigoriev I.V."/>
            <person name="Miller A.N."/>
            <person name="O'Donnell K."/>
            <person name="Stajich J.E."/>
            <person name="Bonito G."/>
        </authorList>
    </citation>
    <scope>NUCLEOTIDE SEQUENCE</scope>
    <source>
        <strain evidence="20">CK1249</strain>
    </source>
</reference>
<dbReference type="GO" id="GO:0050613">
    <property type="term" value="F:Delta14-sterol reductase activity"/>
    <property type="evidence" value="ECO:0007669"/>
    <property type="project" value="UniProtKB-EC"/>
</dbReference>
<protein>
    <recommendedName>
        <fullName evidence="18">Delta(14)-sterol reductase</fullName>
        <ecNumber evidence="3">1.3.1.70</ecNumber>
    </recommendedName>
    <alternativeName>
        <fullName evidence="15">C-14 sterol reductase</fullName>
    </alternativeName>
    <alternativeName>
        <fullName evidence="16">Sterol C14-reductase</fullName>
    </alternativeName>
</protein>
<evidence type="ECO:0000256" key="17">
    <source>
        <dbReference type="ARBA" id="ARBA00060577"/>
    </source>
</evidence>
<dbReference type="InterPro" id="IPR018083">
    <property type="entry name" value="Sterol_reductase_CS"/>
</dbReference>
<keyword evidence="14" id="KW-0753">Steroid metabolism</keyword>
<dbReference type="PANTHER" id="PTHR21257:SF52">
    <property type="entry name" value="DELTA(14)-STEROL REDUCTASE TM7SF2"/>
    <property type="match status" value="1"/>
</dbReference>
<keyword evidence="11" id="KW-0443">Lipid metabolism</keyword>
<evidence type="ECO:0000256" key="9">
    <source>
        <dbReference type="ARBA" id="ARBA00023002"/>
    </source>
</evidence>
<evidence type="ECO:0000256" key="15">
    <source>
        <dbReference type="ARBA" id="ARBA00030165"/>
    </source>
</evidence>
<keyword evidence="4" id="KW-0444">Lipid biosynthesis</keyword>
<keyword evidence="10" id="KW-0756">Sterol biosynthesis</keyword>
<dbReference type="Pfam" id="PF01222">
    <property type="entry name" value="ERG4_ERG24"/>
    <property type="match status" value="1"/>
</dbReference>